<dbReference type="Proteomes" id="UP000825935">
    <property type="component" value="Chromosome 38"/>
</dbReference>
<reference evidence="3" key="1">
    <citation type="submission" date="2021-08" db="EMBL/GenBank/DDBJ databases">
        <title>WGS assembly of Ceratopteris richardii.</title>
        <authorList>
            <person name="Marchant D.B."/>
            <person name="Chen G."/>
            <person name="Jenkins J."/>
            <person name="Shu S."/>
            <person name="Leebens-Mack J."/>
            <person name="Grimwood J."/>
            <person name="Schmutz J."/>
            <person name="Soltis P."/>
            <person name="Soltis D."/>
            <person name="Chen Z.-H."/>
        </authorList>
    </citation>
    <scope>NUCLEOTIDE SEQUENCE</scope>
    <source>
        <strain evidence="3">Whitten #5841</strain>
        <tissue evidence="3">Leaf</tissue>
    </source>
</reference>
<evidence type="ECO:0000256" key="1">
    <source>
        <dbReference type="SAM" id="MobiDB-lite"/>
    </source>
</evidence>
<name>A0A8T2Q2S3_CERRI</name>
<accession>A0A8T2Q2S3</accession>
<sequence>MQEHANALRQNLICHRHRHSRCTEMCSVDHLDPSDVLLRLGSPHDLDFVMTDGRAAGPLCSDRTSTASAACTSDHSGVSGGGLRIQSSGGSQEAVQPGGGGGACASMGISESWVPTIRTPLVDSTPAATPSRCRVGSFMYSSALLLSCVTVLLLVLPLLLPAPLPSPPLELLLVPLFIFLVLACLALSPTFSPSMPSPVSHTHPS</sequence>
<feature type="transmembrane region" description="Helical" evidence="2">
    <location>
        <begin position="172"/>
        <end position="191"/>
    </location>
</feature>
<comment type="caution">
    <text evidence="3">The sequence shown here is derived from an EMBL/GenBank/DDBJ whole genome shotgun (WGS) entry which is preliminary data.</text>
</comment>
<keyword evidence="2" id="KW-1133">Transmembrane helix</keyword>
<keyword evidence="4" id="KW-1185">Reference proteome</keyword>
<protein>
    <submittedName>
        <fullName evidence="3">Uncharacterized protein</fullName>
    </submittedName>
</protein>
<feature type="transmembrane region" description="Helical" evidence="2">
    <location>
        <begin position="138"/>
        <end position="160"/>
    </location>
</feature>
<feature type="region of interest" description="Disordered" evidence="1">
    <location>
        <begin position="71"/>
        <end position="103"/>
    </location>
</feature>
<evidence type="ECO:0000256" key="2">
    <source>
        <dbReference type="SAM" id="Phobius"/>
    </source>
</evidence>
<keyword evidence="2" id="KW-0472">Membrane</keyword>
<dbReference type="EMBL" id="CM035443">
    <property type="protein sequence ID" value="KAH7278182.1"/>
    <property type="molecule type" value="Genomic_DNA"/>
</dbReference>
<dbReference type="AlphaFoldDB" id="A0A8T2Q2S3"/>
<organism evidence="3 4">
    <name type="scientific">Ceratopteris richardii</name>
    <name type="common">Triangle waterfern</name>
    <dbReference type="NCBI Taxonomy" id="49495"/>
    <lineage>
        <taxon>Eukaryota</taxon>
        <taxon>Viridiplantae</taxon>
        <taxon>Streptophyta</taxon>
        <taxon>Embryophyta</taxon>
        <taxon>Tracheophyta</taxon>
        <taxon>Polypodiopsida</taxon>
        <taxon>Polypodiidae</taxon>
        <taxon>Polypodiales</taxon>
        <taxon>Pteridineae</taxon>
        <taxon>Pteridaceae</taxon>
        <taxon>Parkerioideae</taxon>
        <taxon>Ceratopteris</taxon>
    </lineage>
</organism>
<evidence type="ECO:0000313" key="4">
    <source>
        <dbReference type="Proteomes" id="UP000825935"/>
    </source>
</evidence>
<proteinExistence type="predicted"/>
<keyword evidence="2" id="KW-0812">Transmembrane</keyword>
<evidence type="ECO:0000313" key="3">
    <source>
        <dbReference type="EMBL" id="KAH7278182.1"/>
    </source>
</evidence>
<gene>
    <name evidence="3" type="ORF">KP509_38G028400</name>
</gene>